<sequence length="126" mass="14462">MKLDVFLLNGYTYCANLKSIPVVVRLSSTDKIEIAGKIDLREILLLQDGKDIFGGYIKSRLGMEKDTITISYDKPQHILYDICDYEDSELHPGEYEVSIKLQVYRYESGERKETVSLEGMTKLTIM</sequence>
<comment type="caution">
    <text evidence="1">The sequence shown here is derived from an EMBL/GenBank/DDBJ whole genome shotgun (WGS) entry which is preliminary data.</text>
</comment>
<evidence type="ECO:0000313" key="1">
    <source>
        <dbReference type="EMBL" id="MDP4097658.1"/>
    </source>
</evidence>
<name>A0ABT9FSE8_9BACL</name>
<organism evidence="1 2">
    <name type="scientific">Paenibacillus zeirhizosphaerae</name>
    <dbReference type="NCBI Taxonomy" id="2987519"/>
    <lineage>
        <taxon>Bacteria</taxon>
        <taxon>Bacillati</taxon>
        <taxon>Bacillota</taxon>
        <taxon>Bacilli</taxon>
        <taxon>Bacillales</taxon>
        <taxon>Paenibacillaceae</taxon>
        <taxon>Paenibacillus</taxon>
    </lineage>
</organism>
<dbReference type="EMBL" id="JAPCKK010000016">
    <property type="protein sequence ID" value="MDP4097658.1"/>
    <property type="molecule type" value="Genomic_DNA"/>
</dbReference>
<protein>
    <submittedName>
        <fullName evidence="1">Uncharacterized protein</fullName>
    </submittedName>
</protein>
<evidence type="ECO:0000313" key="2">
    <source>
        <dbReference type="Proteomes" id="UP001241848"/>
    </source>
</evidence>
<dbReference type="RefSeq" id="WP_305755244.1">
    <property type="nucleotide sequence ID" value="NZ_JAPCKK010000016.1"/>
</dbReference>
<dbReference type="Proteomes" id="UP001241848">
    <property type="component" value="Unassembled WGS sequence"/>
</dbReference>
<accession>A0ABT9FSE8</accession>
<reference evidence="1 2" key="1">
    <citation type="submission" date="2022-10" db="EMBL/GenBank/DDBJ databases">
        <title>Paenibacillus description and whole genome data of maize root bacterial community.</title>
        <authorList>
            <person name="Marton D."/>
            <person name="Farkas M."/>
            <person name="Cserhati M."/>
        </authorList>
    </citation>
    <scope>NUCLEOTIDE SEQUENCE [LARGE SCALE GENOMIC DNA]</scope>
    <source>
        <strain evidence="1 2">P96</strain>
    </source>
</reference>
<keyword evidence="2" id="KW-1185">Reference proteome</keyword>
<gene>
    <name evidence="1" type="ORF">OIN60_12835</name>
</gene>
<proteinExistence type="predicted"/>